<dbReference type="AlphaFoldDB" id="A0A8J5ZE15"/>
<name>A0A8J5ZE15_9ROSI</name>
<keyword evidence="1" id="KW-0732">Signal</keyword>
<feature type="chain" id="PRO_5035235316" description="Transmembrane protein" evidence="1">
    <location>
        <begin position="21"/>
        <end position="81"/>
    </location>
</feature>
<proteinExistence type="predicted"/>
<accession>A0A8J5ZE15</accession>
<dbReference type="Proteomes" id="UP000701853">
    <property type="component" value="Chromosome 3"/>
</dbReference>
<keyword evidence="3" id="KW-1185">Reference proteome</keyword>
<dbReference type="PANTHER" id="PTHR13077:SF6">
    <property type="entry name" value="SELENOPROTEIN F"/>
    <property type="match status" value="1"/>
</dbReference>
<dbReference type="OrthoDB" id="1910009at2759"/>
<evidence type="ECO:0000313" key="3">
    <source>
        <dbReference type="Proteomes" id="UP000701853"/>
    </source>
</evidence>
<comment type="caution">
    <text evidence="2">The sequence shown here is derived from an EMBL/GenBank/DDBJ whole genome shotgun (WGS) entry which is preliminary data.</text>
</comment>
<evidence type="ECO:0008006" key="4">
    <source>
        <dbReference type="Google" id="ProtNLM"/>
    </source>
</evidence>
<dbReference type="GO" id="GO:0005788">
    <property type="term" value="C:endoplasmic reticulum lumen"/>
    <property type="evidence" value="ECO:0007669"/>
    <property type="project" value="TreeGrafter"/>
</dbReference>
<dbReference type="EMBL" id="JAHUZN010000003">
    <property type="protein sequence ID" value="KAG8499202.1"/>
    <property type="molecule type" value="Genomic_DNA"/>
</dbReference>
<sequence length="81" mass="9021">MSKNVLLYFLLIFIIISSAAMIVSSSSREQLSSKQCEDLGFTGLALCSDCNTFYKYVKEKELISDCLKCCTEDSDDSVTKV</sequence>
<gene>
    <name evidence="2" type="ORF">CXB51_005662</name>
</gene>
<evidence type="ECO:0000256" key="1">
    <source>
        <dbReference type="SAM" id="SignalP"/>
    </source>
</evidence>
<dbReference type="PANTHER" id="PTHR13077">
    <property type="entry name" value="SELENOPROTEIN F"/>
    <property type="match status" value="1"/>
</dbReference>
<feature type="signal peptide" evidence="1">
    <location>
        <begin position="1"/>
        <end position="20"/>
    </location>
</feature>
<evidence type="ECO:0000313" key="2">
    <source>
        <dbReference type="EMBL" id="KAG8499202.1"/>
    </source>
</evidence>
<reference evidence="2 3" key="1">
    <citation type="journal article" date="2021" name="bioRxiv">
        <title>The Gossypium anomalum genome as a resource for cotton improvement and evolutionary analysis of hybrid incompatibility.</title>
        <authorList>
            <person name="Grover C.E."/>
            <person name="Yuan D."/>
            <person name="Arick M.A."/>
            <person name="Miller E.R."/>
            <person name="Hu G."/>
            <person name="Peterson D.G."/>
            <person name="Wendel J.F."/>
            <person name="Udall J.A."/>
        </authorList>
    </citation>
    <scope>NUCLEOTIDE SEQUENCE [LARGE SCALE GENOMIC DNA]</scope>
    <source>
        <strain evidence="2">JFW-Udall</strain>
        <tissue evidence="2">Leaf</tissue>
    </source>
</reference>
<dbReference type="InterPro" id="IPR039992">
    <property type="entry name" value="Sep15_SelM"/>
</dbReference>
<protein>
    <recommendedName>
        <fullName evidence="4">Transmembrane protein</fullName>
    </recommendedName>
</protein>
<organism evidence="2 3">
    <name type="scientific">Gossypium anomalum</name>
    <dbReference type="NCBI Taxonomy" id="47600"/>
    <lineage>
        <taxon>Eukaryota</taxon>
        <taxon>Viridiplantae</taxon>
        <taxon>Streptophyta</taxon>
        <taxon>Embryophyta</taxon>
        <taxon>Tracheophyta</taxon>
        <taxon>Spermatophyta</taxon>
        <taxon>Magnoliopsida</taxon>
        <taxon>eudicotyledons</taxon>
        <taxon>Gunneridae</taxon>
        <taxon>Pentapetalae</taxon>
        <taxon>rosids</taxon>
        <taxon>malvids</taxon>
        <taxon>Malvales</taxon>
        <taxon>Malvaceae</taxon>
        <taxon>Malvoideae</taxon>
        <taxon>Gossypium</taxon>
    </lineage>
</organism>
<dbReference type="GO" id="GO:0016491">
    <property type="term" value="F:oxidoreductase activity"/>
    <property type="evidence" value="ECO:0007669"/>
    <property type="project" value="TreeGrafter"/>
</dbReference>